<evidence type="ECO:0000259" key="2">
    <source>
        <dbReference type="PROSITE" id="PS50966"/>
    </source>
</evidence>
<reference evidence="3 4" key="1">
    <citation type="journal article" date="2010" name="Stand. Genomic Sci.">
        <title>Complete genome sequence of Vulcanisaeta distributa type strain (IC-017).</title>
        <authorList>
            <person name="Mavromatis K."/>
            <person name="Sikorski J."/>
            <person name="Pabst E."/>
            <person name="Teshima H."/>
            <person name="Lapidus A."/>
            <person name="Lucas S."/>
            <person name="Nolan M."/>
            <person name="Glavina Del Rio T."/>
            <person name="Cheng J.F."/>
            <person name="Bruce D."/>
            <person name="Goodwin L."/>
            <person name="Pitluck S."/>
            <person name="Liolios K."/>
            <person name="Ivanova N."/>
            <person name="Mikhailova N."/>
            <person name="Pati A."/>
            <person name="Chen A."/>
            <person name="Palaniappan K."/>
            <person name="Land M."/>
            <person name="Hauser L."/>
            <person name="Chang Y.J."/>
            <person name="Jeffries C.D."/>
            <person name="Rohde M."/>
            <person name="Spring S."/>
            <person name="Goker M."/>
            <person name="Wirth R."/>
            <person name="Woyke T."/>
            <person name="Bristow J."/>
            <person name="Eisen J.A."/>
            <person name="Markowitz V."/>
            <person name="Hugenholtz P."/>
            <person name="Klenk H.P."/>
            <person name="Kyrpides N.C."/>
        </authorList>
    </citation>
    <scope>NUCLEOTIDE SEQUENCE [LARGE SCALE GENOMIC DNA]</scope>
    <source>
        <strain evidence="4">DSM 14429 / JCM 11212 / NBRC 100878 / IC-017</strain>
    </source>
</reference>
<keyword evidence="4" id="KW-1185">Reference proteome</keyword>
<sequence length="193" mass="22458">MVRVERDIEGLAVERLRARFPGKGNSWIKRALRRFEGGSVRQLGEDAWVVSGDPRLGDRYPSYVVRLRDGRYHCTCFETSWGLRRSAEVCTHIAAVILHREYSKLMQPVYAAVMTMECDGDHHVEVLDREVRVIRQVRVLNNDLLKPRYRVTYVITSEKPKTVMVRYACGDEIGEQEITLGKTMRYIIELIMR</sequence>
<proteinExistence type="predicted"/>
<dbReference type="EMBL" id="CP002100">
    <property type="protein sequence ID" value="ADN49570.1"/>
    <property type="molecule type" value="Genomic_DNA"/>
</dbReference>
<protein>
    <submittedName>
        <fullName evidence="3">Zinc finger SWIM domain protein</fullName>
    </submittedName>
</protein>
<evidence type="ECO:0000256" key="1">
    <source>
        <dbReference type="PROSITE-ProRule" id="PRU00325"/>
    </source>
</evidence>
<dbReference type="HOGENOM" id="CLU_120796_0_0_2"/>
<dbReference type="eggNOG" id="arCOG05500">
    <property type="taxonomic scope" value="Archaea"/>
</dbReference>
<dbReference type="InterPro" id="IPR007527">
    <property type="entry name" value="Znf_SWIM"/>
</dbReference>
<gene>
    <name evidence="3" type="ordered locus">Vdis_0157</name>
</gene>
<organism evidence="3 4">
    <name type="scientific">Vulcanisaeta distributa (strain DSM 14429 / JCM 11212 / NBRC 100878 / IC-017)</name>
    <dbReference type="NCBI Taxonomy" id="572478"/>
    <lineage>
        <taxon>Archaea</taxon>
        <taxon>Thermoproteota</taxon>
        <taxon>Thermoprotei</taxon>
        <taxon>Thermoproteales</taxon>
        <taxon>Thermoproteaceae</taxon>
        <taxon>Vulcanisaeta</taxon>
    </lineage>
</organism>
<reference evidence="4" key="2">
    <citation type="journal article" date="2010" name="Stand. Genomic Sci.">
        <title>Complete genome sequence of Vulcanisaeta distributa type strain (IC-017T).</title>
        <authorList>
            <person name="Mavromatis K."/>
            <person name="Sikorski J."/>
            <person name="Pabst E."/>
            <person name="Teshima H."/>
            <person name="Lapidus A."/>
            <person name="Lucas S."/>
            <person name="Nolan M."/>
            <person name="Glavina Del Rio T."/>
            <person name="Cheng J."/>
            <person name="Bruce D."/>
            <person name="Goodwin L."/>
            <person name="Pitluck S."/>
            <person name="Liolios K."/>
            <person name="Ivanova N."/>
            <person name="Mikhailova N."/>
            <person name="Pati A."/>
            <person name="Chen A."/>
            <person name="Palaniappan K."/>
            <person name="Land M."/>
            <person name="Hauser L."/>
            <person name="Chang Y."/>
            <person name="Jeffries C."/>
            <person name="Rohde M."/>
            <person name="Spring S."/>
            <person name="Goker M."/>
            <person name="Wirth R."/>
            <person name="Woyke T."/>
            <person name="Bristow J."/>
            <person name="Eisen J."/>
            <person name="Markowitz V."/>
            <person name="Hugenholtz P."/>
            <person name="Klenk H."/>
            <person name="Kyrpides N."/>
        </authorList>
    </citation>
    <scope>NUCLEOTIDE SEQUENCE [LARGE SCALE GENOMIC DNA]</scope>
    <source>
        <strain evidence="4">DSM 14429 / JCM 11212 / NBRC 100878 / IC-017</strain>
    </source>
</reference>
<dbReference type="Proteomes" id="UP000006681">
    <property type="component" value="Chromosome"/>
</dbReference>
<feature type="domain" description="SWIM-type" evidence="2">
    <location>
        <begin position="63"/>
        <end position="101"/>
    </location>
</feature>
<name>E1QSQ3_VULDI</name>
<dbReference type="RefSeq" id="WP_013335295.1">
    <property type="nucleotide sequence ID" value="NC_014537.1"/>
</dbReference>
<evidence type="ECO:0000313" key="4">
    <source>
        <dbReference type="Proteomes" id="UP000006681"/>
    </source>
</evidence>
<evidence type="ECO:0000313" key="3">
    <source>
        <dbReference type="EMBL" id="ADN49570.1"/>
    </source>
</evidence>
<dbReference type="GeneID" id="9751074"/>
<dbReference type="KEGG" id="vdi:Vdis_0157"/>
<accession>E1QSQ3</accession>
<dbReference type="GO" id="GO:0008270">
    <property type="term" value="F:zinc ion binding"/>
    <property type="evidence" value="ECO:0007669"/>
    <property type="project" value="UniProtKB-KW"/>
</dbReference>
<dbReference type="PROSITE" id="PS50966">
    <property type="entry name" value="ZF_SWIM"/>
    <property type="match status" value="1"/>
</dbReference>
<keyword evidence="1" id="KW-0862">Zinc</keyword>
<dbReference type="AlphaFoldDB" id="E1QSQ3"/>
<keyword evidence="1" id="KW-0863">Zinc-finger</keyword>
<keyword evidence="1" id="KW-0479">Metal-binding</keyword>